<evidence type="ECO:0000313" key="1">
    <source>
        <dbReference type="EMBL" id="SPC33829.1"/>
    </source>
</evidence>
<sequence>MQHIGIIAYLQNSMLFLYLGFDSKVKICFRACIIIMISIVVNKDRKRLMLDLAAYVAEHLPAIPALKQDRIMLDELAHIDVEELCSAIRSFMSMRRVNYSMYVDHPRREVTLYIEGSSNEESKDANNTYKAQGLLICPHCNYTTEYADILSIHIRAHYI</sequence>
<gene>
    <name evidence="1" type="ORF">NCAV_0646</name>
</gene>
<reference evidence="2" key="1">
    <citation type="submission" date="2018-01" db="EMBL/GenBank/DDBJ databases">
        <authorList>
            <person name="Kerou L M."/>
        </authorList>
    </citation>
    <scope>NUCLEOTIDE SEQUENCE [LARGE SCALE GENOMIC DNA]</scope>
    <source>
        <strain evidence="2">SCU2</strain>
    </source>
</reference>
<evidence type="ECO:0008006" key="3">
    <source>
        <dbReference type="Google" id="ProtNLM"/>
    </source>
</evidence>
<evidence type="ECO:0000313" key="2">
    <source>
        <dbReference type="Proteomes" id="UP000236248"/>
    </source>
</evidence>
<dbReference type="Proteomes" id="UP000236248">
    <property type="component" value="Chromosome NCAV"/>
</dbReference>
<name>A0A2K5AQE9_9ARCH</name>
<keyword evidence="2" id="KW-1185">Reference proteome</keyword>
<dbReference type="AlphaFoldDB" id="A0A2K5AQE9"/>
<organism evidence="1 2">
    <name type="scientific">Candidatus Nitrosocaldus cavascurensis</name>
    <dbReference type="NCBI Taxonomy" id="2058097"/>
    <lineage>
        <taxon>Archaea</taxon>
        <taxon>Nitrososphaerota</taxon>
        <taxon>Nitrososphaeria</taxon>
        <taxon>Candidatus Nitrosocaldales</taxon>
        <taxon>Candidatus Nitrosocaldaceae</taxon>
        <taxon>Candidatus Nitrosocaldus</taxon>
    </lineage>
</organism>
<protein>
    <recommendedName>
        <fullName evidence="3">C2H2-type domain-containing protein</fullName>
    </recommendedName>
</protein>
<dbReference type="KEGG" id="ncv:NCAV_0646"/>
<accession>A0A2K5AQE9</accession>
<proteinExistence type="predicted"/>
<dbReference type="EMBL" id="LT981265">
    <property type="protein sequence ID" value="SPC33829.1"/>
    <property type="molecule type" value="Genomic_DNA"/>
</dbReference>